<evidence type="ECO:0000313" key="2">
    <source>
        <dbReference type="Proteomes" id="UP001153678"/>
    </source>
</evidence>
<dbReference type="AlphaFoldDB" id="A0A9W4XA79"/>
<gene>
    <name evidence="1" type="ORF">FWILDA_LOCUS18007</name>
</gene>
<comment type="caution">
    <text evidence="1">The sequence shown here is derived from an EMBL/GenBank/DDBJ whole genome shotgun (WGS) entry which is preliminary data.</text>
</comment>
<organism evidence="1 2">
    <name type="scientific">Funneliformis geosporum</name>
    <dbReference type="NCBI Taxonomy" id="1117311"/>
    <lineage>
        <taxon>Eukaryota</taxon>
        <taxon>Fungi</taxon>
        <taxon>Fungi incertae sedis</taxon>
        <taxon>Mucoromycota</taxon>
        <taxon>Glomeromycotina</taxon>
        <taxon>Glomeromycetes</taxon>
        <taxon>Glomerales</taxon>
        <taxon>Glomeraceae</taxon>
        <taxon>Funneliformis</taxon>
    </lineage>
</organism>
<proteinExistence type="predicted"/>
<dbReference type="Proteomes" id="UP001153678">
    <property type="component" value="Unassembled WGS sequence"/>
</dbReference>
<sequence>EEKDALLKRTQEIMENNDAYEVQQRIKIQQAKRKQKNVSEKFKIGNKVLLHQTHLENNFSAKLDAKWIGPYFIHEVYEKSNYKLRTLEGKLLKNSVHGNRLKMYYEETLEPWVVIEEFLPEEEN</sequence>
<feature type="non-terminal residue" evidence="1">
    <location>
        <position position="1"/>
    </location>
</feature>
<name>A0A9W4XA79_9GLOM</name>
<dbReference type="EMBL" id="CAMKVN010016047">
    <property type="protein sequence ID" value="CAI2197298.1"/>
    <property type="molecule type" value="Genomic_DNA"/>
</dbReference>
<protein>
    <submittedName>
        <fullName evidence="1">3086_t:CDS:1</fullName>
    </submittedName>
</protein>
<accession>A0A9W4XA79</accession>
<keyword evidence="2" id="KW-1185">Reference proteome</keyword>
<dbReference type="OrthoDB" id="2431472at2759"/>
<evidence type="ECO:0000313" key="1">
    <source>
        <dbReference type="EMBL" id="CAI2197298.1"/>
    </source>
</evidence>
<reference evidence="1" key="1">
    <citation type="submission" date="2022-08" db="EMBL/GenBank/DDBJ databases">
        <authorList>
            <person name="Kallberg Y."/>
            <person name="Tangrot J."/>
            <person name="Rosling A."/>
        </authorList>
    </citation>
    <scope>NUCLEOTIDE SEQUENCE</scope>
    <source>
        <strain evidence="1">Wild A</strain>
    </source>
</reference>